<dbReference type="GO" id="GO:0003700">
    <property type="term" value="F:DNA-binding transcription factor activity"/>
    <property type="evidence" value="ECO:0007669"/>
    <property type="project" value="InterPro"/>
</dbReference>
<feature type="region of interest" description="Disordered" evidence="1">
    <location>
        <begin position="1"/>
        <end position="25"/>
    </location>
</feature>
<dbReference type="OrthoDB" id="2784268at2"/>
<evidence type="ECO:0000313" key="3">
    <source>
        <dbReference type="EMBL" id="KRK96246.1"/>
    </source>
</evidence>
<dbReference type="Pfam" id="PF04545">
    <property type="entry name" value="Sigma70_r4"/>
    <property type="match status" value="1"/>
</dbReference>
<dbReference type="AlphaFoldDB" id="A0A0R1LK08"/>
<comment type="caution">
    <text evidence="3">The sequence shown here is derived from an EMBL/GenBank/DDBJ whole genome shotgun (WGS) entry which is preliminary data.</text>
</comment>
<proteinExistence type="predicted"/>
<protein>
    <recommendedName>
        <fullName evidence="2">RNA polymerase sigma-70 region 4 domain-containing protein</fullName>
    </recommendedName>
</protein>
<dbReference type="PATRIC" id="fig|1423715.3.peg.2796"/>
<dbReference type="GO" id="GO:0006352">
    <property type="term" value="P:DNA-templated transcription initiation"/>
    <property type="evidence" value="ECO:0007669"/>
    <property type="project" value="InterPro"/>
</dbReference>
<evidence type="ECO:0000259" key="2">
    <source>
        <dbReference type="Pfam" id="PF04545"/>
    </source>
</evidence>
<dbReference type="RefSeq" id="WP_057801789.1">
    <property type="nucleotide sequence ID" value="NZ_AZDV01000005.1"/>
</dbReference>
<dbReference type="Proteomes" id="UP000051955">
    <property type="component" value="Unassembled WGS sequence"/>
</dbReference>
<evidence type="ECO:0000313" key="4">
    <source>
        <dbReference type="Proteomes" id="UP000051955"/>
    </source>
</evidence>
<dbReference type="InterPro" id="IPR007630">
    <property type="entry name" value="RNA_pol_sigma70_r4"/>
</dbReference>
<dbReference type="Gene3D" id="1.10.10.10">
    <property type="entry name" value="Winged helix-like DNA-binding domain superfamily/Winged helix DNA-binding domain"/>
    <property type="match status" value="1"/>
</dbReference>
<accession>A0A0R1LK08</accession>
<dbReference type="STRING" id="1423715.FD25_GL002715"/>
<dbReference type="InterPro" id="IPR036388">
    <property type="entry name" value="WH-like_DNA-bd_sf"/>
</dbReference>
<reference evidence="3 4" key="1">
    <citation type="journal article" date="2015" name="Genome Announc.">
        <title>Expanding the biotechnology potential of lactobacilli through comparative genomics of 213 strains and associated genera.</title>
        <authorList>
            <person name="Sun Z."/>
            <person name="Harris H.M."/>
            <person name="McCann A."/>
            <person name="Guo C."/>
            <person name="Argimon S."/>
            <person name="Zhang W."/>
            <person name="Yang X."/>
            <person name="Jeffery I.B."/>
            <person name="Cooney J.C."/>
            <person name="Kagawa T.F."/>
            <person name="Liu W."/>
            <person name="Song Y."/>
            <person name="Salvetti E."/>
            <person name="Wrobel A."/>
            <person name="Rasinkangas P."/>
            <person name="Parkhill J."/>
            <person name="Rea M.C."/>
            <person name="O'Sullivan O."/>
            <person name="Ritari J."/>
            <person name="Douillard F.P."/>
            <person name="Paul Ross R."/>
            <person name="Yang R."/>
            <person name="Briner A.E."/>
            <person name="Felis G.E."/>
            <person name="de Vos W.M."/>
            <person name="Barrangou R."/>
            <person name="Klaenhammer T.R."/>
            <person name="Caufield P.W."/>
            <person name="Cui Y."/>
            <person name="Zhang H."/>
            <person name="O'Toole P.W."/>
        </authorList>
    </citation>
    <scope>NUCLEOTIDE SEQUENCE [LARGE SCALE GENOMIC DNA]</scope>
    <source>
        <strain evidence="3 4">DSM 19394</strain>
    </source>
</reference>
<sequence length="922" mass="104895">MAQEQVKPNLERVGSGDTGQKRIPIPTTRKYQAVRRVLEDDLGIQYLDQIDQQVLDQLATFKGIGPTKLNALIDLLTGQEQLPVERHEVRKASPIPVVTQTYYPEILLGGLAALLPAAETQGALKALTNVTVATELVTILKRAQVKSGQAKKLVAAWQQEVGTYEAWRATHHQQTMTFPNSASQVPLLHLQVPFSETTVLVDATVQEGPQEVANEVAYRLTTLDERFAHFEAAFQTDVTDGSHWADILQLEQTLVDPTLAEIGQQIGLTRERVRQIKARINGARDFWSQIYQIQTTIALRDVVPQSAVTLAELSPAVRTQIAPLETPMLTIGQLPLLITPTLSPEMRRQLIRLDAQLTVTDNGFTVKRLDFLGELITDFQTKKSALITAIQRQYGFTYSLGDTLYKRPLTDRAYFLKLGTDHPAMIFSGDAAGIAQLKTIFEQQFHRELFRKPVKNEIRTLVSKLFHLVDANEFTYLGDNQFKLADHDKLSPELCNRIAKTLNERLAVAPEVSVTSLYHQFEHDARRAGLINRYEFYYELRYFFKGEFEFGHKNTMNIRKAGTETVSLQASLEQYLRQNQNYARVEDVCQAFGWPDYTLAQTAFFAPDVNIHDNWVLLQTFTLPDELVAYLQRLIALQVAQHPDYLLVTDLRKQLLVEDHWRQLLQTTLADTPFATKYLTETTYFADIVTRVDARWHGHAFVKYLTKKFDDGQLILDHFRQPVLSRQVISEFYHELGYQDSSIYVILQRLQAHQELIAVGNNQFVTAQALQQWVAVPELSERVNRYLGKRLSFSDERAYLPLASQVIDTTTLPALTHLDWTPELLSYVATQGPYYRQLAWAETATNVLPADPVIMVRQASQWTTIDELVRGLMATYTGNWTLPNVVQYLKQRGILTNMKTTRLPSILSETLTVDEAQMVHLV</sequence>
<gene>
    <name evidence="3" type="ORF">FD25_GL002715</name>
</gene>
<keyword evidence="4" id="KW-1185">Reference proteome</keyword>
<dbReference type="EMBL" id="AZDV01000005">
    <property type="protein sequence ID" value="KRK96246.1"/>
    <property type="molecule type" value="Genomic_DNA"/>
</dbReference>
<feature type="domain" description="RNA polymerase sigma-70 region 4" evidence="2">
    <location>
        <begin position="256"/>
        <end position="279"/>
    </location>
</feature>
<evidence type="ECO:0000256" key="1">
    <source>
        <dbReference type="SAM" id="MobiDB-lite"/>
    </source>
</evidence>
<organism evidence="3 4">
    <name type="scientific">Levilactobacillus acidifarinae DSM 19394 = JCM 15949</name>
    <dbReference type="NCBI Taxonomy" id="1423715"/>
    <lineage>
        <taxon>Bacteria</taxon>
        <taxon>Bacillati</taxon>
        <taxon>Bacillota</taxon>
        <taxon>Bacilli</taxon>
        <taxon>Lactobacillales</taxon>
        <taxon>Lactobacillaceae</taxon>
        <taxon>Levilactobacillus</taxon>
    </lineage>
</organism>
<name>A0A0R1LK08_9LACO</name>